<evidence type="ECO:0000256" key="1">
    <source>
        <dbReference type="SAM" id="MobiDB-lite"/>
    </source>
</evidence>
<comment type="caution">
    <text evidence="3">The sequence shown here is derived from an EMBL/GenBank/DDBJ whole genome shotgun (WGS) entry which is preliminary data.</text>
</comment>
<feature type="region of interest" description="Disordered" evidence="1">
    <location>
        <begin position="117"/>
        <end position="144"/>
    </location>
</feature>
<organism evidence="3 4">
    <name type="scientific">Sphaerisporangium dianthi</name>
    <dbReference type="NCBI Taxonomy" id="1436120"/>
    <lineage>
        <taxon>Bacteria</taxon>
        <taxon>Bacillati</taxon>
        <taxon>Actinomycetota</taxon>
        <taxon>Actinomycetes</taxon>
        <taxon>Streptosporangiales</taxon>
        <taxon>Streptosporangiaceae</taxon>
        <taxon>Sphaerisporangium</taxon>
    </lineage>
</organism>
<evidence type="ECO:0000313" key="4">
    <source>
        <dbReference type="Proteomes" id="UP001596004"/>
    </source>
</evidence>
<dbReference type="Pfam" id="PF04149">
    <property type="entry name" value="DUF397"/>
    <property type="match status" value="1"/>
</dbReference>
<dbReference type="Proteomes" id="UP001596004">
    <property type="component" value="Unassembled WGS sequence"/>
</dbReference>
<gene>
    <name evidence="3" type="ORF">ACFO60_11715</name>
</gene>
<dbReference type="EMBL" id="JBHSFP010000006">
    <property type="protein sequence ID" value="MFC4531433.1"/>
    <property type="molecule type" value="Genomic_DNA"/>
</dbReference>
<proteinExistence type="predicted"/>
<dbReference type="RefSeq" id="WP_380840047.1">
    <property type="nucleotide sequence ID" value="NZ_JBHSFP010000006.1"/>
</dbReference>
<dbReference type="InterPro" id="IPR007278">
    <property type="entry name" value="DUF397"/>
</dbReference>
<sequence length="219" mass="23420">MTHPDHALGDPYGMSTNARISVGGHIPMPTGDVTSTPLPQAIHDLIERQIALMEQAYPGWQVRRLFRTDGTPGGWCATRHVPPTHAERCAGLLPGIARPDAESLVMALAVQEEIAHQNGCPEDRTPTPATNRPADPPGRPTSLRKETQHMDNLYDRDLTGAAFTPLCGGNTGEEGEACVELAPIPGVDDAFALRDSKNPDAGTLRFSGSELRTAGMTTI</sequence>
<evidence type="ECO:0000313" key="3">
    <source>
        <dbReference type="EMBL" id="MFC4531433.1"/>
    </source>
</evidence>
<reference evidence="4" key="1">
    <citation type="journal article" date="2019" name="Int. J. Syst. Evol. Microbiol.">
        <title>The Global Catalogue of Microorganisms (GCM) 10K type strain sequencing project: providing services to taxonomists for standard genome sequencing and annotation.</title>
        <authorList>
            <consortium name="The Broad Institute Genomics Platform"/>
            <consortium name="The Broad Institute Genome Sequencing Center for Infectious Disease"/>
            <person name="Wu L."/>
            <person name="Ma J."/>
        </authorList>
    </citation>
    <scope>NUCLEOTIDE SEQUENCE [LARGE SCALE GENOMIC DNA]</scope>
    <source>
        <strain evidence="4">CGMCC 4.7132</strain>
    </source>
</reference>
<feature type="domain" description="DUF397" evidence="2">
    <location>
        <begin position="172"/>
        <end position="212"/>
    </location>
</feature>
<protein>
    <submittedName>
        <fullName evidence="3">DUF397 domain-containing protein</fullName>
    </submittedName>
</protein>
<keyword evidence="4" id="KW-1185">Reference proteome</keyword>
<evidence type="ECO:0000259" key="2">
    <source>
        <dbReference type="Pfam" id="PF04149"/>
    </source>
</evidence>
<name>A0ABV9CEK6_9ACTN</name>
<accession>A0ABV9CEK6</accession>